<evidence type="ECO:0000256" key="1">
    <source>
        <dbReference type="SAM" id="Coils"/>
    </source>
</evidence>
<accession>A0A821YW53</accession>
<protein>
    <recommendedName>
        <fullName evidence="3">Kinesin-like protein KIF6/9 C-terminal domain-containing protein</fullName>
    </recommendedName>
</protein>
<comment type="caution">
    <text evidence="4">The sequence shown here is derived from an EMBL/GenBank/DDBJ whole genome shotgun (WGS) entry which is preliminary data.</text>
</comment>
<gene>
    <name evidence="4" type="ORF">QYT958_LOCUS34235</name>
</gene>
<dbReference type="Proteomes" id="UP000663848">
    <property type="component" value="Unassembled WGS sequence"/>
</dbReference>
<evidence type="ECO:0000256" key="2">
    <source>
        <dbReference type="SAM" id="MobiDB-lite"/>
    </source>
</evidence>
<reference evidence="4" key="1">
    <citation type="submission" date="2021-02" db="EMBL/GenBank/DDBJ databases">
        <authorList>
            <person name="Nowell W R."/>
        </authorList>
    </citation>
    <scope>NUCLEOTIDE SEQUENCE</scope>
</reference>
<sequence>MFGTNPGLTGAGGTAGDLDGQSFGLGTASKDQRTNKEALLKMTRNKRQPAAAAVAPAATTKAPGVQQINTKDKASPNGLKPTGNGPQRTMTTDDEQYSRVKEPSEMVDTKDQGLHAPPGRTAAFEEFKQTRGVNLNKIYIENKDIMAVKKKQFAELARRVNQAKAEIDKTRIAAERKKNERLTMGEFLNENGETIIDEEEYELIAKLQELKGIYRTDYDQWKNLKSEITYCQNLVNQCQNRLLQEFDVWYRECYVSGNNTGAMDDLLTSNKNNNDYQVYDDAAERFERMQKELLLSDLDSMPFRQAQMRTNRR</sequence>
<feature type="compositionally biased region" description="Basic and acidic residues" evidence="2">
    <location>
        <begin position="96"/>
        <end position="113"/>
    </location>
</feature>
<dbReference type="InterPro" id="IPR056524">
    <property type="entry name" value="KIF6/9_C"/>
</dbReference>
<name>A0A821YW53_9BILA</name>
<feature type="compositionally biased region" description="Basic and acidic residues" evidence="2">
    <location>
        <begin position="30"/>
        <end position="39"/>
    </location>
</feature>
<dbReference type="Pfam" id="PF23735">
    <property type="entry name" value="KIF9"/>
    <property type="match status" value="1"/>
</dbReference>
<keyword evidence="1" id="KW-0175">Coiled coil</keyword>
<feature type="coiled-coil region" evidence="1">
    <location>
        <begin position="146"/>
        <end position="180"/>
    </location>
</feature>
<dbReference type="EMBL" id="CAJOBR010024350">
    <property type="protein sequence ID" value="CAF4960524.1"/>
    <property type="molecule type" value="Genomic_DNA"/>
</dbReference>
<dbReference type="AlphaFoldDB" id="A0A821YW53"/>
<organism evidence="4 5">
    <name type="scientific">Rotaria socialis</name>
    <dbReference type="NCBI Taxonomy" id="392032"/>
    <lineage>
        <taxon>Eukaryota</taxon>
        <taxon>Metazoa</taxon>
        <taxon>Spiralia</taxon>
        <taxon>Gnathifera</taxon>
        <taxon>Rotifera</taxon>
        <taxon>Eurotatoria</taxon>
        <taxon>Bdelloidea</taxon>
        <taxon>Philodinida</taxon>
        <taxon>Philodinidae</taxon>
        <taxon>Rotaria</taxon>
    </lineage>
</organism>
<evidence type="ECO:0000313" key="4">
    <source>
        <dbReference type="EMBL" id="CAF4960524.1"/>
    </source>
</evidence>
<feature type="non-terminal residue" evidence="4">
    <location>
        <position position="313"/>
    </location>
</feature>
<evidence type="ECO:0000313" key="5">
    <source>
        <dbReference type="Proteomes" id="UP000663848"/>
    </source>
</evidence>
<feature type="compositionally biased region" description="Low complexity" evidence="2">
    <location>
        <begin position="49"/>
        <end position="63"/>
    </location>
</feature>
<proteinExistence type="predicted"/>
<evidence type="ECO:0000259" key="3">
    <source>
        <dbReference type="Pfam" id="PF23735"/>
    </source>
</evidence>
<feature type="region of interest" description="Disordered" evidence="2">
    <location>
        <begin position="1"/>
        <end position="115"/>
    </location>
</feature>
<feature type="domain" description="Kinesin-like protein KIF6/9 C-terminal" evidence="3">
    <location>
        <begin position="119"/>
        <end position="256"/>
    </location>
</feature>